<organism evidence="3 4">
    <name type="scientific">Tilletia controversa</name>
    <name type="common">dwarf bunt fungus</name>
    <dbReference type="NCBI Taxonomy" id="13291"/>
    <lineage>
        <taxon>Eukaryota</taxon>
        <taxon>Fungi</taxon>
        <taxon>Dikarya</taxon>
        <taxon>Basidiomycota</taxon>
        <taxon>Ustilaginomycotina</taxon>
        <taxon>Exobasidiomycetes</taxon>
        <taxon>Tilletiales</taxon>
        <taxon>Tilletiaceae</taxon>
        <taxon>Tilletia</taxon>
    </lineage>
</organism>
<feature type="region of interest" description="Disordered" evidence="2">
    <location>
        <begin position="1"/>
        <end position="117"/>
    </location>
</feature>
<accession>A0A8X7MQ47</accession>
<proteinExistence type="predicted"/>
<evidence type="ECO:0000313" key="4">
    <source>
        <dbReference type="Proteomes" id="UP000077684"/>
    </source>
</evidence>
<keyword evidence="4" id="KW-1185">Reference proteome</keyword>
<evidence type="ECO:0000313" key="3">
    <source>
        <dbReference type="EMBL" id="KAE8243506.1"/>
    </source>
</evidence>
<feature type="compositionally biased region" description="Acidic residues" evidence="2">
    <location>
        <begin position="76"/>
        <end position="102"/>
    </location>
</feature>
<dbReference type="AlphaFoldDB" id="A0A8X7MQ47"/>
<evidence type="ECO:0000256" key="2">
    <source>
        <dbReference type="SAM" id="MobiDB-lite"/>
    </source>
</evidence>
<gene>
    <name evidence="3" type="ORF">A4X06_0g6267</name>
</gene>
<evidence type="ECO:0000256" key="1">
    <source>
        <dbReference type="SAM" id="Coils"/>
    </source>
</evidence>
<sequence length="471" mass="53656">MSRRKIQAAAVPSITLFSTPRHANASTRTPLGSGTRNALAPQSSNADRDARSRDNLGIDIENDNGDDVDKRNADDKDVDVDVDEDASKDDDNDVEEDEDDELPLSGQGRRANPAARARGSLPAINDLSFLDNNDDNFDDLDDDFDDYRDESLDNAGARGDKRKRSNSDEARPEYREPLPPTLQRWADRFELGPDARDLLEDRYQLAMSMKDDGAIPSSADIFDWARDLATWDQAAHVKIHLEQALNRIDELTEEVRGLKKETMTMTKVDLRELGKKVAFVFFSDLITEYSASSNIVGRTMKFLKECPEQVTAHFKELIEDADVCDSHIEPKVRQLVNRMRDMGATRLHKSLGIDDGTERQSGHELWGAICTGYSIPFTKKRGMRLIYMRYIATRHHPREKNGRPVGDFWETIDETLKVFRHLQERDSEAATKELEAIWKNDQKRFGTFEYLTLKKADAKREEALFNAMRAR</sequence>
<feature type="compositionally biased region" description="Basic and acidic residues" evidence="2">
    <location>
        <begin position="165"/>
        <end position="176"/>
    </location>
</feature>
<protein>
    <submittedName>
        <fullName evidence="3">Uncharacterized protein</fullName>
    </submittedName>
</protein>
<feature type="coiled-coil region" evidence="1">
    <location>
        <begin position="234"/>
        <end position="261"/>
    </location>
</feature>
<reference evidence="3" key="1">
    <citation type="submission" date="2016-04" db="EMBL/GenBank/DDBJ databases">
        <authorList>
            <person name="Nguyen H.D."/>
            <person name="Samba Siva P."/>
            <person name="Cullis J."/>
            <person name="Levesque C.A."/>
            <person name="Hambleton S."/>
        </authorList>
    </citation>
    <scope>NUCLEOTIDE SEQUENCE</scope>
    <source>
        <strain evidence="3">DAOMC 236426</strain>
    </source>
</reference>
<reference evidence="3" key="2">
    <citation type="journal article" date="2019" name="IMA Fungus">
        <title>Genome sequencing and comparison of five Tilletia species to identify candidate genes for the detection of regulated species infecting wheat.</title>
        <authorList>
            <person name="Nguyen H.D.T."/>
            <person name="Sultana T."/>
            <person name="Kesanakurti P."/>
            <person name="Hambleton S."/>
        </authorList>
    </citation>
    <scope>NUCLEOTIDE SEQUENCE</scope>
    <source>
        <strain evidence="3">DAOMC 236426</strain>
    </source>
</reference>
<dbReference type="Proteomes" id="UP000077684">
    <property type="component" value="Unassembled WGS sequence"/>
</dbReference>
<comment type="caution">
    <text evidence="3">The sequence shown here is derived from an EMBL/GenBank/DDBJ whole genome shotgun (WGS) entry which is preliminary data.</text>
</comment>
<feature type="region of interest" description="Disordered" evidence="2">
    <location>
        <begin position="148"/>
        <end position="180"/>
    </location>
</feature>
<dbReference type="EMBL" id="LWDE02000882">
    <property type="protein sequence ID" value="KAE8243506.1"/>
    <property type="molecule type" value="Genomic_DNA"/>
</dbReference>
<feature type="compositionally biased region" description="Basic and acidic residues" evidence="2">
    <location>
        <begin position="46"/>
        <end position="56"/>
    </location>
</feature>
<keyword evidence="1" id="KW-0175">Coiled coil</keyword>
<feature type="compositionally biased region" description="Polar residues" evidence="2">
    <location>
        <begin position="24"/>
        <end position="45"/>
    </location>
</feature>
<name>A0A8X7MQ47_9BASI</name>